<proteinExistence type="predicted"/>
<gene>
    <name evidence="1" type="ORF">AWC38_SpisGene11972</name>
</gene>
<dbReference type="Proteomes" id="UP000225706">
    <property type="component" value="Unassembled WGS sequence"/>
</dbReference>
<comment type="caution">
    <text evidence="1">The sequence shown here is derived from an EMBL/GenBank/DDBJ whole genome shotgun (WGS) entry which is preliminary data.</text>
</comment>
<sequence>MLSDLIPKSAIDIPGYNTACLDRTIGLHGGVCIYIEDSIPYEVVHQMNIMFSPLKSSGLKLALFISSLINGYGIVYHPSSASATATLEYLTNQLPSIESTFLNCGLILVGDFNKLDVGRFSRQFRLEQLVDFPTRGANTLDLTLTNLSEHYSSPGKLPPFGLSNHISILARSKNKAHICSKAKCNIMVRDLTPSHQAAFSTFLNEIDWSILDLHSNCNDKLATIESVICTRMDNLLPLKTMKYCTNEPAWVTPQLKSLVQQWQKALANGNMIKFKAFCYQWWKSVKALCGTNPVSSPSNDLCLPLNQENEDHSSSYEHLTNLANSINQRFLKPMTSFTSFGATTSPFDDSALLANVITVDKVFQLLIHLKPSKASRPNGFHGWVLKENANILAEPVNNILNMAEEFVIKSFIKPAIMKHTDLWKYSTVPSFSTTCTLISMIHHFSKSMDGNGNLVRVSFLDFCKAFDIIDHHLLVLKLQSLELTYWVVAWVIDFLTKCQQRVKLGNGTFSDWSLIPAGVLQGTKLGPWLYILMINDLDVNGVNL</sequence>
<dbReference type="AlphaFoldDB" id="A0A2B4S363"/>
<keyword evidence="2" id="KW-1185">Reference proteome</keyword>
<protein>
    <submittedName>
        <fullName evidence="1">Uncharacterized protein</fullName>
    </submittedName>
</protein>
<dbReference type="STRING" id="50429.A0A2B4S363"/>
<name>A0A2B4S363_STYPI</name>
<dbReference type="PANTHER" id="PTHR47510:SF3">
    <property type="entry name" value="ENDO_EXONUCLEASE_PHOSPHATASE DOMAIN-CONTAINING PROTEIN"/>
    <property type="match status" value="1"/>
</dbReference>
<dbReference type="OrthoDB" id="5959732at2759"/>
<accession>A0A2B4S363</accession>
<dbReference type="EMBL" id="LSMT01000206">
    <property type="protein sequence ID" value="PFX23479.1"/>
    <property type="molecule type" value="Genomic_DNA"/>
</dbReference>
<dbReference type="PANTHER" id="PTHR47510">
    <property type="entry name" value="REVERSE TRANSCRIPTASE DOMAIN-CONTAINING PROTEIN"/>
    <property type="match status" value="1"/>
</dbReference>
<evidence type="ECO:0000313" key="1">
    <source>
        <dbReference type="EMBL" id="PFX23479.1"/>
    </source>
</evidence>
<organism evidence="1 2">
    <name type="scientific">Stylophora pistillata</name>
    <name type="common">Smooth cauliflower coral</name>
    <dbReference type="NCBI Taxonomy" id="50429"/>
    <lineage>
        <taxon>Eukaryota</taxon>
        <taxon>Metazoa</taxon>
        <taxon>Cnidaria</taxon>
        <taxon>Anthozoa</taxon>
        <taxon>Hexacorallia</taxon>
        <taxon>Scleractinia</taxon>
        <taxon>Astrocoeniina</taxon>
        <taxon>Pocilloporidae</taxon>
        <taxon>Stylophora</taxon>
    </lineage>
</organism>
<evidence type="ECO:0000313" key="2">
    <source>
        <dbReference type="Proteomes" id="UP000225706"/>
    </source>
</evidence>
<reference evidence="2" key="1">
    <citation type="journal article" date="2017" name="bioRxiv">
        <title>Comparative analysis of the genomes of Stylophora pistillata and Acropora digitifera provides evidence for extensive differences between species of corals.</title>
        <authorList>
            <person name="Voolstra C.R."/>
            <person name="Li Y."/>
            <person name="Liew Y.J."/>
            <person name="Baumgarten S."/>
            <person name="Zoccola D."/>
            <person name="Flot J.-F."/>
            <person name="Tambutte S."/>
            <person name="Allemand D."/>
            <person name="Aranda M."/>
        </authorList>
    </citation>
    <scope>NUCLEOTIDE SEQUENCE [LARGE SCALE GENOMIC DNA]</scope>
</reference>